<organism evidence="3 4">
    <name type="scientific">Nocardioides ginsengisegetis</name>
    <dbReference type="NCBI Taxonomy" id="661491"/>
    <lineage>
        <taxon>Bacteria</taxon>
        <taxon>Bacillati</taxon>
        <taxon>Actinomycetota</taxon>
        <taxon>Actinomycetes</taxon>
        <taxon>Propionibacteriales</taxon>
        <taxon>Nocardioidaceae</taxon>
        <taxon>Nocardioides</taxon>
    </lineage>
</organism>
<sequence>MDIRTRRHPIAAIAPTVAAALALALGAPTPVGAASASVNGPSSGDVRVCTGPDLTASKGALEGAAGSRFLTVRVTNASETACQTMGYTAYRFRNAAGPIGHESTPNTVTDGTEGVPVVISAGATVKSVLSWTDPGPTVPSQCHAKATTAFRLKIHDVDRYYRLPLKVDVCTTLKYRPHGTRLQ</sequence>
<proteinExistence type="predicted"/>
<dbReference type="PROSITE" id="PS51318">
    <property type="entry name" value="TAT"/>
    <property type="match status" value="1"/>
</dbReference>
<comment type="caution">
    <text evidence="3">The sequence shown here is derived from an EMBL/GenBank/DDBJ whole genome shotgun (WGS) entry which is preliminary data.</text>
</comment>
<feature type="signal peptide" evidence="1">
    <location>
        <begin position="1"/>
        <end position="33"/>
    </location>
</feature>
<dbReference type="Proteomes" id="UP000580910">
    <property type="component" value="Unassembled WGS sequence"/>
</dbReference>
<name>A0A7W3J3T0_9ACTN</name>
<gene>
    <name evidence="3" type="ORF">FB382_003959</name>
</gene>
<dbReference type="EMBL" id="JACGXA010000003">
    <property type="protein sequence ID" value="MBA8805614.1"/>
    <property type="molecule type" value="Genomic_DNA"/>
</dbReference>
<dbReference type="Pfam" id="PF14016">
    <property type="entry name" value="DUF4232"/>
    <property type="match status" value="1"/>
</dbReference>
<feature type="domain" description="DUF4232" evidence="2">
    <location>
        <begin position="49"/>
        <end position="148"/>
    </location>
</feature>
<dbReference type="AlphaFoldDB" id="A0A7W3J3T0"/>
<feature type="chain" id="PRO_5031161551" description="DUF4232 domain-containing protein" evidence="1">
    <location>
        <begin position="34"/>
        <end position="183"/>
    </location>
</feature>
<evidence type="ECO:0000313" key="3">
    <source>
        <dbReference type="EMBL" id="MBA8805614.1"/>
    </source>
</evidence>
<accession>A0A7W3J3T0</accession>
<evidence type="ECO:0000313" key="4">
    <source>
        <dbReference type="Proteomes" id="UP000580910"/>
    </source>
</evidence>
<keyword evidence="4" id="KW-1185">Reference proteome</keyword>
<dbReference type="InterPro" id="IPR006311">
    <property type="entry name" value="TAT_signal"/>
</dbReference>
<protein>
    <recommendedName>
        <fullName evidence="2">DUF4232 domain-containing protein</fullName>
    </recommendedName>
</protein>
<reference evidence="3 4" key="1">
    <citation type="submission" date="2020-07" db="EMBL/GenBank/DDBJ databases">
        <title>Sequencing the genomes of 1000 actinobacteria strains.</title>
        <authorList>
            <person name="Klenk H.-P."/>
        </authorList>
    </citation>
    <scope>NUCLEOTIDE SEQUENCE [LARGE SCALE GENOMIC DNA]</scope>
    <source>
        <strain evidence="3 4">DSM 21349</strain>
    </source>
</reference>
<evidence type="ECO:0000259" key="2">
    <source>
        <dbReference type="Pfam" id="PF14016"/>
    </source>
</evidence>
<keyword evidence="1" id="KW-0732">Signal</keyword>
<dbReference type="InterPro" id="IPR025326">
    <property type="entry name" value="DUF4232"/>
</dbReference>
<evidence type="ECO:0000256" key="1">
    <source>
        <dbReference type="SAM" id="SignalP"/>
    </source>
</evidence>
<dbReference type="RefSeq" id="WP_182541664.1">
    <property type="nucleotide sequence ID" value="NZ_JACGXA010000003.1"/>
</dbReference>